<gene>
    <name evidence="1" type="ORF">DCCM_0458</name>
</gene>
<dbReference type="Proteomes" id="UP000239549">
    <property type="component" value="Unassembled WGS sequence"/>
</dbReference>
<reference evidence="2" key="1">
    <citation type="submission" date="2018-02" db="EMBL/GenBank/DDBJ databases">
        <title>Genome sequence of Desulfocucumis palustris strain NAW-5.</title>
        <authorList>
            <person name="Watanabe M."/>
            <person name="Kojima H."/>
            <person name="Fukui M."/>
        </authorList>
    </citation>
    <scope>NUCLEOTIDE SEQUENCE [LARGE SCALE GENOMIC DNA]</scope>
    <source>
        <strain evidence="2">NAW-5</strain>
    </source>
</reference>
<comment type="caution">
    <text evidence="1">The sequence shown here is derived from an EMBL/GenBank/DDBJ whole genome shotgun (WGS) entry which is preliminary data.</text>
</comment>
<evidence type="ECO:0000313" key="2">
    <source>
        <dbReference type="Proteomes" id="UP000239549"/>
    </source>
</evidence>
<sequence>MWRYPKSFLDGSSIPKFTRSENFKIFKHFSILDYDTMETKKVVKYGY</sequence>
<dbReference type="AlphaFoldDB" id="A0A2L2X7X7"/>
<protein>
    <submittedName>
        <fullName evidence="1">Uncharacterized protein</fullName>
    </submittedName>
</protein>
<name>A0A2L2X7X7_9FIRM</name>
<organism evidence="1 2">
    <name type="scientific">Desulfocucumis palustris</name>
    <dbReference type="NCBI Taxonomy" id="1898651"/>
    <lineage>
        <taxon>Bacteria</taxon>
        <taxon>Bacillati</taxon>
        <taxon>Bacillota</taxon>
        <taxon>Clostridia</taxon>
        <taxon>Eubacteriales</taxon>
        <taxon>Desulfocucumaceae</taxon>
        <taxon>Desulfocucumis</taxon>
    </lineage>
</organism>
<proteinExistence type="predicted"/>
<keyword evidence="2" id="KW-1185">Reference proteome</keyword>
<dbReference type="EMBL" id="BFAV01000019">
    <property type="protein sequence ID" value="GBF32265.1"/>
    <property type="molecule type" value="Genomic_DNA"/>
</dbReference>
<accession>A0A2L2X7X7</accession>
<evidence type="ECO:0000313" key="1">
    <source>
        <dbReference type="EMBL" id="GBF32265.1"/>
    </source>
</evidence>